<dbReference type="SUPFAM" id="SSF54427">
    <property type="entry name" value="NTF2-like"/>
    <property type="match status" value="2"/>
</dbReference>
<reference evidence="2" key="1">
    <citation type="journal article" date="2019" name="Int. J. Syst. Evol. Microbiol.">
        <title>The Global Catalogue of Microorganisms (GCM) 10K type strain sequencing project: providing services to taxonomists for standard genome sequencing and annotation.</title>
        <authorList>
            <consortium name="The Broad Institute Genomics Platform"/>
            <consortium name="The Broad Institute Genome Sequencing Center for Infectious Disease"/>
            <person name="Wu L."/>
            <person name="Ma J."/>
        </authorList>
    </citation>
    <scope>NUCLEOTIDE SEQUENCE [LARGE SCALE GENOMIC DNA]</scope>
    <source>
        <strain evidence="2">CGMCC 4.7237</strain>
    </source>
</reference>
<dbReference type="Gene3D" id="3.10.450.50">
    <property type="match status" value="2"/>
</dbReference>
<comment type="caution">
    <text evidence="1">The sequence shown here is derived from an EMBL/GenBank/DDBJ whole genome shotgun (WGS) entry which is preliminary data.</text>
</comment>
<accession>A0ABV8HL39</accession>
<name>A0ABV8HL39_9ACTN</name>
<dbReference type="Proteomes" id="UP001595765">
    <property type="component" value="Unassembled WGS sequence"/>
</dbReference>
<evidence type="ECO:0000313" key="1">
    <source>
        <dbReference type="EMBL" id="MFC4031607.1"/>
    </source>
</evidence>
<sequence>MRDDNALVERYMAIWNEPDEAVRASEIAELWAPEGVHQILDFIMKGHATIAGRVGRAYVQWVEQQNHRFRSAGDVMSYDNVVTFHWEMVPAGKEEVISVGFDFLILDDEGRILVDHQFNEPPVLSARLNALADRCVAVWNEPDAEARGKEIAQLWAADRTLAAETSVTEAYTAAQAEGLVLSRSGNADGHPNAARYSWRQAPALGTGPASTGFDFLLLDDDGHIVQNYRFTHAPTPSARILAPEAV</sequence>
<gene>
    <name evidence="1" type="ORF">ACFO3J_08965</name>
</gene>
<dbReference type="EMBL" id="JBHSBB010000008">
    <property type="protein sequence ID" value="MFC4031607.1"/>
    <property type="molecule type" value="Genomic_DNA"/>
</dbReference>
<evidence type="ECO:0008006" key="3">
    <source>
        <dbReference type="Google" id="ProtNLM"/>
    </source>
</evidence>
<dbReference type="InterPro" id="IPR032710">
    <property type="entry name" value="NTF2-like_dom_sf"/>
</dbReference>
<organism evidence="1 2">
    <name type="scientific">Streptomyces polygonati</name>
    <dbReference type="NCBI Taxonomy" id="1617087"/>
    <lineage>
        <taxon>Bacteria</taxon>
        <taxon>Bacillati</taxon>
        <taxon>Actinomycetota</taxon>
        <taxon>Actinomycetes</taxon>
        <taxon>Kitasatosporales</taxon>
        <taxon>Streptomycetaceae</taxon>
        <taxon>Streptomyces</taxon>
    </lineage>
</organism>
<dbReference type="RefSeq" id="WP_386427887.1">
    <property type="nucleotide sequence ID" value="NZ_JBHSBB010000008.1"/>
</dbReference>
<evidence type="ECO:0000313" key="2">
    <source>
        <dbReference type="Proteomes" id="UP001595765"/>
    </source>
</evidence>
<keyword evidence="2" id="KW-1185">Reference proteome</keyword>
<protein>
    <recommendedName>
        <fullName evidence="3">SnoaL-like domain-containing protein</fullName>
    </recommendedName>
</protein>
<proteinExistence type="predicted"/>